<keyword evidence="2" id="KW-1185">Reference proteome</keyword>
<dbReference type="EMBL" id="CACTIH010000393">
    <property type="protein sequence ID" value="CAA2960351.1"/>
    <property type="molecule type" value="Genomic_DNA"/>
</dbReference>
<dbReference type="AlphaFoldDB" id="A0A8S0Q4W4"/>
<evidence type="ECO:0000313" key="1">
    <source>
        <dbReference type="EMBL" id="CAA2960351.1"/>
    </source>
</evidence>
<dbReference type="Gramene" id="OE9A015742T1">
    <property type="protein sequence ID" value="OE9A015742C1"/>
    <property type="gene ID" value="OE9A015742"/>
</dbReference>
<evidence type="ECO:0000313" key="2">
    <source>
        <dbReference type="Proteomes" id="UP000594638"/>
    </source>
</evidence>
<gene>
    <name evidence="1" type="ORF">OLEA9_A015742</name>
</gene>
<accession>A0A8S0Q4W4</accession>
<protein>
    <submittedName>
        <fullName evidence="1">Uncharacterized protein</fullName>
    </submittedName>
</protein>
<dbReference type="Proteomes" id="UP000594638">
    <property type="component" value="Unassembled WGS sequence"/>
</dbReference>
<name>A0A8S0Q4W4_OLEEU</name>
<dbReference type="InterPro" id="IPR038928">
    <property type="entry name" value="LAZY1"/>
</dbReference>
<dbReference type="PANTHER" id="PTHR34959">
    <property type="entry name" value="PROTEIN LAZY 1"/>
    <property type="match status" value="1"/>
</dbReference>
<dbReference type="GO" id="GO:0009630">
    <property type="term" value="P:gravitropism"/>
    <property type="evidence" value="ECO:0007669"/>
    <property type="project" value="InterPro"/>
</dbReference>
<organism evidence="1 2">
    <name type="scientific">Olea europaea subsp. europaea</name>
    <dbReference type="NCBI Taxonomy" id="158383"/>
    <lineage>
        <taxon>Eukaryota</taxon>
        <taxon>Viridiplantae</taxon>
        <taxon>Streptophyta</taxon>
        <taxon>Embryophyta</taxon>
        <taxon>Tracheophyta</taxon>
        <taxon>Spermatophyta</taxon>
        <taxon>Magnoliopsida</taxon>
        <taxon>eudicotyledons</taxon>
        <taxon>Gunneridae</taxon>
        <taxon>Pentapetalae</taxon>
        <taxon>asterids</taxon>
        <taxon>lamiids</taxon>
        <taxon>Lamiales</taxon>
        <taxon>Oleaceae</taxon>
        <taxon>Oleeae</taxon>
        <taxon>Olea</taxon>
    </lineage>
</organism>
<dbReference type="OrthoDB" id="780166at2759"/>
<dbReference type="PANTHER" id="PTHR34959:SF3">
    <property type="entry name" value="PROTEIN LAZY 1"/>
    <property type="match status" value="1"/>
</dbReference>
<dbReference type="GO" id="GO:2000012">
    <property type="term" value="P:regulation of auxin polar transport"/>
    <property type="evidence" value="ECO:0007669"/>
    <property type="project" value="InterPro"/>
</dbReference>
<comment type="caution">
    <text evidence="1">The sequence shown here is derived from an EMBL/GenBank/DDBJ whole genome shotgun (WGS) entry which is preliminary data.</text>
</comment>
<reference evidence="1 2" key="1">
    <citation type="submission" date="2019-12" db="EMBL/GenBank/DDBJ databases">
        <authorList>
            <person name="Alioto T."/>
            <person name="Alioto T."/>
            <person name="Gomez Garrido J."/>
        </authorList>
    </citation>
    <scope>NUCLEOTIDE SEQUENCE [LARGE SCALE GENOMIC DNA]</scope>
</reference>
<sequence>MELPNTDPPTPSITVPCMNLTNEETEITTNDLEVINYELEKFLEAGAKEIVNDSSERSSQASIITLINKQIEGVDSGGHKHSAMSSAKFSLRFLIEPAGSGVEAKRKDITWGPH</sequence>
<proteinExistence type="predicted"/>